<dbReference type="PIRSF" id="PIRSF016184">
    <property type="entry name" value="PhzC_PhzF"/>
    <property type="match status" value="1"/>
</dbReference>
<dbReference type="SUPFAM" id="SSF54506">
    <property type="entry name" value="Diaminopimelate epimerase-like"/>
    <property type="match status" value="1"/>
</dbReference>
<evidence type="ECO:0000256" key="2">
    <source>
        <dbReference type="ARBA" id="ARBA00023235"/>
    </source>
</evidence>
<keyword evidence="6" id="KW-1185">Reference proteome</keyword>
<protein>
    <submittedName>
        <fullName evidence="5">Uncharacterized protein</fullName>
    </submittedName>
</protein>
<comment type="similarity">
    <text evidence="1">Belongs to the PhzF family.</text>
</comment>
<gene>
    <name evidence="5" type="ORF">BJ085DRAFT_30042</name>
</gene>
<evidence type="ECO:0000256" key="4">
    <source>
        <dbReference type="SAM" id="MobiDB-lite"/>
    </source>
</evidence>
<proteinExistence type="inferred from homology"/>
<accession>A0A4P9ZZQ1</accession>
<dbReference type="AlphaFoldDB" id="A0A4P9ZZQ1"/>
<evidence type="ECO:0000313" key="5">
    <source>
        <dbReference type="EMBL" id="RKP38432.1"/>
    </source>
</evidence>
<evidence type="ECO:0000256" key="1">
    <source>
        <dbReference type="ARBA" id="ARBA00008270"/>
    </source>
</evidence>
<dbReference type="GO" id="GO:0016853">
    <property type="term" value="F:isomerase activity"/>
    <property type="evidence" value="ECO:0007669"/>
    <property type="project" value="UniProtKB-KW"/>
</dbReference>
<dbReference type="GO" id="GO:0005737">
    <property type="term" value="C:cytoplasm"/>
    <property type="evidence" value="ECO:0007669"/>
    <property type="project" value="TreeGrafter"/>
</dbReference>
<dbReference type="OrthoDB" id="75169at2759"/>
<feature type="active site" evidence="3">
    <location>
        <position position="51"/>
    </location>
</feature>
<sequence>MASLKIFIVDAFSNDQRPFTGNAAAVCLVPVNLQLDEATFYRIAAEMNQTETAFVQCLLAPGVHITNDGQAEYRTQRHYSLRWFTPTTEVRLCGHGTLAAAHVLFNEMDNTHDELHFESLSGLLRVTKDPQPRADRLALLLPTDAPLNLGLSSTAPDDETNEDPALQSVPSERRAQLRQIVDLVFIHPSPTTVTAPPKILTVLYGPRNHNLLVHIQGGPATLDHLNPVFPPAVLALGHACKLASLIVTTDPSDPLDPSTHGLVRVFAPWVGVYEDPATGSAYTSVAPYWSKILGKHELIFTQGKVRKGRVYTLLNPGTSDYLQVSGSAVTILTGRFQL</sequence>
<dbReference type="Pfam" id="PF02567">
    <property type="entry name" value="PhzC-PhzF"/>
    <property type="match status" value="1"/>
</dbReference>
<dbReference type="Gene3D" id="3.10.310.10">
    <property type="entry name" value="Diaminopimelate Epimerase, Chain A, domain 1"/>
    <property type="match status" value="2"/>
</dbReference>
<dbReference type="PANTHER" id="PTHR13774:SF17">
    <property type="entry name" value="PHENAZINE BIOSYNTHESIS-LIKE DOMAIN-CONTAINING PROTEIN"/>
    <property type="match status" value="1"/>
</dbReference>
<organism evidence="5 6">
    <name type="scientific">Dimargaris cristalligena</name>
    <dbReference type="NCBI Taxonomy" id="215637"/>
    <lineage>
        <taxon>Eukaryota</taxon>
        <taxon>Fungi</taxon>
        <taxon>Fungi incertae sedis</taxon>
        <taxon>Zoopagomycota</taxon>
        <taxon>Kickxellomycotina</taxon>
        <taxon>Dimargaritomycetes</taxon>
        <taxon>Dimargaritales</taxon>
        <taxon>Dimargaritaceae</taxon>
        <taxon>Dimargaris</taxon>
    </lineage>
</organism>
<evidence type="ECO:0000313" key="6">
    <source>
        <dbReference type="Proteomes" id="UP000268162"/>
    </source>
</evidence>
<feature type="region of interest" description="Disordered" evidence="4">
    <location>
        <begin position="150"/>
        <end position="170"/>
    </location>
</feature>
<dbReference type="PANTHER" id="PTHR13774">
    <property type="entry name" value="PHENAZINE BIOSYNTHESIS PROTEIN"/>
    <property type="match status" value="1"/>
</dbReference>
<dbReference type="InterPro" id="IPR003719">
    <property type="entry name" value="Phenazine_PhzF-like"/>
</dbReference>
<dbReference type="STRING" id="215637.A0A4P9ZZQ1"/>
<dbReference type="Proteomes" id="UP000268162">
    <property type="component" value="Unassembled WGS sequence"/>
</dbReference>
<dbReference type="EMBL" id="ML002369">
    <property type="protein sequence ID" value="RKP38432.1"/>
    <property type="molecule type" value="Genomic_DNA"/>
</dbReference>
<evidence type="ECO:0000256" key="3">
    <source>
        <dbReference type="PIRSR" id="PIRSR016184-1"/>
    </source>
</evidence>
<reference evidence="6" key="1">
    <citation type="journal article" date="2018" name="Nat. Microbiol.">
        <title>Leveraging single-cell genomics to expand the fungal tree of life.</title>
        <authorList>
            <person name="Ahrendt S.R."/>
            <person name="Quandt C.A."/>
            <person name="Ciobanu D."/>
            <person name="Clum A."/>
            <person name="Salamov A."/>
            <person name="Andreopoulos B."/>
            <person name="Cheng J.F."/>
            <person name="Woyke T."/>
            <person name="Pelin A."/>
            <person name="Henrissat B."/>
            <person name="Reynolds N.K."/>
            <person name="Benny G.L."/>
            <person name="Smith M.E."/>
            <person name="James T.Y."/>
            <person name="Grigoriev I.V."/>
        </authorList>
    </citation>
    <scope>NUCLEOTIDE SEQUENCE [LARGE SCALE GENOMIC DNA]</scope>
    <source>
        <strain evidence="6">RSA 468</strain>
    </source>
</reference>
<keyword evidence="2" id="KW-0413">Isomerase</keyword>
<name>A0A4P9ZZQ1_9FUNG</name>